<evidence type="ECO:0000313" key="5">
    <source>
        <dbReference type="Proteomes" id="UP000278962"/>
    </source>
</evidence>
<dbReference type="Proteomes" id="UP000278962">
    <property type="component" value="Unassembled WGS sequence"/>
</dbReference>
<reference evidence="4 5" key="1">
    <citation type="submission" date="2018-10" db="EMBL/GenBank/DDBJ databases">
        <title>Genomic Encyclopedia of Archaeal and Bacterial Type Strains, Phase II (KMG-II): from individual species to whole genera.</title>
        <authorList>
            <person name="Goeker M."/>
        </authorList>
    </citation>
    <scope>NUCLEOTIDE SEQUENCE [LARGE SCALE GENOMIC DNA]</scope>
    <source>
        <strain evidence="4 5">DSM 14954</strain>
    </source>
</reference>
<feature type="domain" description="FAS1" evidence="3">
    <location>
        <begin position="37"/>
        <end position="167"/>
    </location>
</feature>
<accession>A0A660LF61</accession>
<proteinExistence type="predicted"/>
<dbReference type="Gene3D" id="2.30.180.10">
    <property type="entry name" value="FAS1 domain"/>
    <property type="match status" value="1"/>
</dbReference>
<evidence type="ECO:0000256" key="1">
    <source>
        <dbReference type="ARBA" id="ARBA00022729"/>
    </source>
</evidence>
<feature type="signal peptide" evidence="2">
    <location>
        <begin position="1"/>
        <end position="26"/>
    </location>
</feature>
<dbReference type="PANTHER" id="PTHR10900">
    <property type="entry name" value="PERIOSTIN-RELATED"/>
    <property type="match status" value="1"/>
</dbReference>
<name>A0A660LF61_9ACTN</name>
<keyword evidence="1 2" id="KW-0732">Signal</keyword>
<dbReference type="Pfam" id="PF02469">
    <property type="entry name" value="Fasciclin"/>
    <property type="match status" value="1"/>
</dbReference>
<dbReference type="PROSITE" id="PS50213">
    <property type="entry name" value="FAS1"/>
    <property type="match status" value="1"/>
</dbReference>
<evidence type="ECO:0000313" key="4">
    <source>
        <dbReference type="EMBL" id="RKQ93209.1"/>
    </source>
</evidence>
<evidence type="ECO:0000259" key="3">
    <source>
        <dbReference type="PROSITE" id="PS50213"/>
    </source>
</evidence>
<organism evidence="4 5">
    <name type="scientific">Solirubrobacter pauli</name>
    <dbReference type="NCBI Taxonomy" id="166793"/>
    <lineage>
        <taxon>Bacteria</taxon>
        <taxon>Bacillati</taxon>
        <taxon>Actinomycetota</taxon>
        <taxon>Thermoleophilia</taxon>
        <taxon>Solirubrobacterales</taxon>
        <taxon>Solirubrobacteraceae</taxon>
        <taxon>Solirubrobacter</taxon>
    </lineage>
</organism>
<dbReference type="InterPro" id="IPR000782">
    <property type="entry name" value="FAS1_domain"/>
</dbReference>
<dbReference type="SUPFAM" id="SSF82153">
    <property type="entry name" value="FAS1 domain"/>
    <property type="match status" value="1"/>
</dbReference>
<feature type="chain" id="PRO_5025003779" evidence="2">
    <location>
        <begin position="27"/>
        <end position="170"/>
    </location>
</feature>
<gene>
    <name evidence="4" type="ORF">C8N24_3070</name>
</gene>
<dbReference type="FunFam" id="2.30.180.10:FF:000019">
    <property type="entry name" value="Cell surface lipoprotein"/>
    <property type="match status" value="1"/>
</dbReference>
<dbReference type="GO" id="GO:0005615">
    <property type="term" value="C:extracellular space"/>
    <property type="evidence" value="ECO:0007669"/>
    <property type="project" value="TreeGrafter"/>
</dbReference>
<comment type="caution">
    <text evidence="4">The sequence shown here is derived from an EMBL/GenBank/DDBJ whole genome shotgun (WGS) entry which is preliminary data.</text>
</comment>
<dbReference type="RefSeq" id="WP_121251119.1">
    <property type="nucleotide sequence ID" value="NZ_RBIL01000001.1"/>
</dbReference>
<protein>
    <submittedName>
        <fullName evidence="4">Putative surface protein with fasciclin (FAS1) repeats</fullName>
    </submittedName>
</protein>
<keyword evidence="5" id="KW-1185">Reference proteome</keyword>
<dbReference type="OrthoDB" id="9800666at2"/>
<evidence type="ECO:0000256" key="2">
    <source>
        <dbReference type="SAM" id="SignalP"/>
    </source>
</evidence>
<dbReference type="EMBL" id="RBIL01000001">
    <property type="protein sequence ID" value="RKQ93209.1"/>
    <property type="molecule type" value="Genomic_DNA"/>
</dbReference>
<dbReference type="InterPro" id="IPR050904">
    <property type="entry name" value="Adhesion/Biosynth-related"/>
</dbReference>
<dbReference type="InterPro" id="IPR036378">
    <property type="entry name" value="FAS1_dom_sf"/>
</dbReference>
<dbReference type="SMART" id="SM00554">
    <property type="entry name" value="FAS1"/>
    <property type="match status" value="1"/>
</dbReference>
<dbReference type="PANTHER" id="PTHR10900:SF77">
    <property type="entry name" value="FI19380P1"/>
    <property type="match status" value="1"/>
</dbReference>
<dbReference type="AlphaFoldDB" id="A0A660LF61"/>
<sequence>MRSFRSILALAASTTVVLTAAGSASAAVKVDRGAAADKNIVETAVAAGQFKTLASLLQQADLVDTLSGKGKFTVFAPTDAAFAKVPKKTLDALAKDKAKLRAVLLYHVAKGNLTASKVVKRKSIKTLNGDRVNVRVRADKVYVGGARVTTPDVKASNGVIHVINKVLIPR</sequence>